<dbReference type="InterPro" id="IPR031338">
    <property type="entry name" value="KDPG/KHG_AS_2"/>
</dbReference>
<dbReference type="InterPro" id="IPR000887">
    <property type="entry name" value="Aldlse_KDPG_KHG"/>
</dbReference>
<dbReference type="NCBIfam" id="NF006600">
    <property type="entry name" value="PRK09140.1"/>
    <property type="match status" value="1"/>
</dbReference>
<evidence type="ECO:0000256" key="4">
    <source>
        <dbReference type="ARBA" id="ARBA00023239"/>
    </source>
</evidence>
<dbReference type="PROSITE" id="PS00160">
    <property type="entry name" value="ALDOLASE_KDPG_KHG_2"/>
    <property type="match status" value="1"/>
</dbReference>
<sequence>MDSKLPLVAILRGIRPEELELHVPALIEAGFEAVEIPLNSERWEAGIQLAAQRYGDQALIGAGTVLRPEQVRRLAELGCRLIVTPNVDAEVIRLGLAAGMQLLPGCATATEAFDAIAAGARRIKLFPAGALGPAYLAALRTVLPEAVDMYAVGGVRPETLADYLRAGCRGAGLGGELYRAGQPPERTRVQAQAFARAYREAMAG</sequence>
<evidence type="ECO:0000256" key="5">
    <source>
        <dbReference type="ARBA" id="ARBA00023277"/>
    </source>
</evidence>
<gene>
    <name evidence="6" type="ORF">HA052_08060</name>
</gene>
<dbReference type="Gene3D" id="3.20.20.70">
    <property type="entry name" value="Aldolase class I"/>
    <property type="match status" value="1"/>
</dbReference>
<dbReference type="EMBL" id="JAAOMA010000008">
    <property type="protein sequence ID" value="NHR05152.1"/>
    <property type="molecule type" value="Genomic_DNA"/>
</dbReference>
<evidence type="ECO:0000256" key="2">
    <source>
        <dbReference type="ARBA" id="ARBA00006906"/>
    </source>
</evidence>
<evidence type="ECO:0000313" key="6">
    <source>
        <dbReference type="EMBL" id="NHR05152.1"/>
    </source>
</evidence>
<protein>
    <submittedName>
        <fullName evidence="6">2-dehydro-3-deoxy-6-phosphogalactonate aldolase</fullName>
    </submittedName>
</protein>
<dbReference type="CDD" id="cd00452">
    <property type="entry name" value="KDPG_aldolase"/>
    <property type="match status" value="1"/>
</dbReference>
<proteinExistence type="inferred from homology"/>
<evidence type="ECO:0000256" key="1">
    <source>
        <dbReference type="ARBA" id="ARBA00004761"/>
    </source>
</evidence>
<keyword evidence="7" id="KW-1185">Reference proteome</keyword>
<dbReference type="InterPro" id="IPR013785">
    <property type="entry name" value="Aldolase_TIM"/>
</dbReference>
<dbReference type="SUPFAM" id="SSF51569">
    <property type="entry name" value="Aldolase"/>
    <property type="match status" value="1"/>
</dbReference>
<name>A0ABX0KZY3_9NEIS</name>
<dbReference type="Proteomes" id="UP001515641">
    <property type="component" value="Unassembled WGS sequence"/>
</dbReference>
<dbReference type="Pfam" id="PF01081">
    <property type="entry name" value="Aldolase"/>
    <property type="match status" value="1"/>
</dbReference>
<dbReference type="PANTHER" id="PTHR30246">
    <property type="entry name" value="2-KETO-3-DEOXY-6-PHOSPHOGLUCONATE ALDOLASE"/>
    <property type="match status" value="1"/>
</dbReference>
<comment type="similarity">
    <text evidence="2">Belongs to the KHG/KDPG aldolase family.</text>
</comment>
<accession>A0ABX0KZY3</accession>
<dbReference type="PANTHER" id="PTHR30246:SF1">
    <property type="entry name" value="2-DEHYDRO-3-DEOXY-6-PHOSPHOGALACTONATE ALDOLASE-RELATED"/>
    <property type="match status" value="1"/>
</dbReference>
<comment type="subunit">
    <text evidence="3">Homotrimer.</text>
</comment>
<keyword evidence="5" id="KW-0119">Carbohydrate metabolism</keyword>
<organism evidence="6 7">
    <name type="scientific">Chromobacterium fluminis</name>
    <dbReference type="NCBI Taxonomy" id="3044269"/>
    <lineage>
        <taxon>Bacteria</taxon>
        <taxon>Pseudomonadati</taxon>
        <taxon>Pseudomonadota</taxon>
        <taxon>Betaproteobacteria</taxon>
        <taxon>Neisseriales</taxon>
        <taxon>Chromobacteriaceae</taxon>
        <taxon>Chromobacterium</taxon>
    </lineage>
</organism>
<reference evidence="6 7" key="1">
    <citation type="submission" date="2020-03" db="EMBL/GenBank/DDBJ databases">
        <title>Draft genome sequence of environmentally isolated cultures.</title>
        <authorList>
            <person name="Wilson H.S."/>
            <person name="De Leon M.E."/>
        </authorList>
    </citation>
    <scope>NUCLEOTIDE SEQUENCE [LARGE SCALE GENOMIC DNA]</scope>
    <source>
        <strain evidence="6 7">HSC-31F16</strain>
    </source>
</reference>
<comment type="caution">
    <text evidence="6">The sequence shown here is derived from an EMBL/GenBank/DDBJ whole genome shotgun (WGS) entry which is preliminary data.</text>
</comment>
<dbReference type="RefSeq" id="WP_166451528.1">
    <property type="nucleotide sequence ID" value="NZ_JAAOMA010000008.1"/>
</dbReference>
<evidence type="ECO:0000313" key="7">
    <source>
        <dbReference type="Proteomes" id="UP001515641"/>
    </source>
</evidence>
<evidence type="ECO:0000256" key="3">
    <source>
        <dbReference type="ARBA" id="ARBA00011233"/>
    </source>
</evidence>
<comment type="pathway">
    <text evidence="1">Carbohydrate acid metabolism.</text>
</comment>
<keyword evidence="4" id="KW-0456">Lyase</keyword>